<protein>
    <recommendedName>
        <fullName evidence="6">Vps16 C-terminal domain-containing protein</fullName>
    </recommendedName>
</protein>
<comment type="subcellular location">
    <subcellularLocation>
        <location evidence="2">Cytoplasmic vesicle</location>
    </subcellularLocation>
    <subcellularLocation>
        <location evidence="1">Early endosome</location>
    </subcellularLocation>
    <subcellularLocation>
        <location evidence="3">Late endosome</location>
    </subcellularLocation>
</comment>
<keyword evidence="8" id="KW-1185">Reference proteome</keyword>
<dbReference type="Pfam" id="PF04840">
    <property type="entry name" value="Vps16_C"/>
    <property type="match status" value="1"/>
</dbReference>
<evidence type="ECO:0000256" key="1">
    <source>
        <dbReference type="ARBA" id="ARBA00004412"/>
    </source>
</evidence>
<keyword evidence="5" id="KW-0968">Cytoplasmic vesicle</keyword>
<evidence type="ECO:0000313" key="8">
    <source>
        <dbReference type="Proteomes" id="UP001558652"/>
    </source>
</evidence>
<dbReference type="InterPro" id="IPR040057">
    <property type="entry name" value="Spe-39"/>
</dbReference>
<accession>A0ABD0Z9K8</accession>
<dbReference type="Proteomes" id="UP001558652">
    <property type="component" value="Unassembled WGS sequence"/>
</dbReference>
<evidence type="ECO:0000256" key="3">
    <source>
        <dbReference type="ARBA" id="ARBA00004603"/>
    </source>
</evidence>
<dbReference type="EMBL" id="JBFDAA010000003">
    <property type="protein sequence ID" value="KAL1138943.1"/>
    <property type="molecule type" value="Genomic_DNA"/>
</dbReference>
<gene>
    <name evidence="7" type="ORF">AAG570_009005</name>
</gene>
<name>A0ABD0Z9K8_9HEMI</name>
<feature type="domain" description="Vps16 C-terminal" evidence="6">
    <location>
        <begin position="1"/>
        <end position="191"/>
    </location>
</feature>
<evidence type="ECO:0000256" key="5">
    <source>
        <dbReference type="ARBA" id="ARBA00023329"/>
    </source>
</evidence>
<dbReference type="PANTHER" id="PTHR13364:SF6">
    <property type="entry name" value="SPERMATOGENESIS-DEFECTIVE PROTEIN 39 HOMOLOG"/>
    <property type="match status" value="1"/>
</dbReference>
<evidence type="ECO:0000256" key="2">
    <source>
        <dbReference type="ARBA" id="ARBA00004541"/>
    </source>
</evidence>
<sequence>MESKTELLNEAVSLGDGNAILTVVLFLAKSLKKTLFYQLLRSHTEAVNHYVNYLGTRMQLQEMTDILQVKLSKIILQMKQFSIACQSPQKRLQKLKTCLRNHFAESKDKIFVDNFIKLLEWQQSIGTAELEGKSVIDSLAYTCEHHWNDNKSSATSPYMLAQHHRINRRQFQWVALNALAKNSSWNEIETLLVTKGWLGGKRVNAILPMDQVVIQLHKLKAPNNVLHIYFELIDDIDKRMCVAKKLQCHKEVIDVSV</sequence>
<evidence type="ECO:0000259" key="6">
    <source>
        <dbReference type="Pfam" id="PF04840"/>
    </source>
</evidence>
<evidence type="ECO:0000313" key="7">
    <source>
        <dbReference type="EMBL" id="KAL1138943.1"/>
    </source>
</evidence>
<dbReference type="GO" id="GO:0005770">
    <property type="term" value="C:late endosome"/>
    <property type="evidence" value="ECO:0007669"/>
    <property type="project" value="UniProtKB-SubCell"/>
</dbReference>
<proteinExistence type="predicted"/>
<reference evidence="7 8" key="1">
    <citation type="submission" date="2024-07" db="EMBL/GenBank/DDBJ databases">
        <title>Chromosome-level genome assembly of the water stick insect Ranatra chinensis (Heteroptera: Nepidae).</title>
        <authorList>
            <person name="Liu X."/>
        </authorList>
    </citation>
    <scope>NUCLEOTIDE SEQUENCE [LARGE SCALE GENOMIC DNA]</scope>
    <source>
        <strain evidence="7">Cailab_2021Rc</strain>
        <tissue evidence="7">Muscle</tissue>
    </source>
</reference>
<dbReference type="InterPro" id="IPR006925">
    <property type="entry name" value="Vps16_C"/>
</dbReference>
<comment type="caution">
    <text evidence="7">The sequence shown here is derived from an EMBL/GenBank/DDBJ whole genome shotgun (WGS) entry which is preliminary data.</text>
</comment>
<dbReference type="GO" id="GO:0005769">
    <property type="term" value="C:early endosome"/>
    <property type="evidence" value="ECO:0007669"/>
    <property type="project" value="UniProtKB-SubCell"/>
</dbReference>
<keyword evidence="4" id="KW-0967">Endosome</keyword>
<evidence type="ECO:0000256" key="4">
    <source>
        <dbReference type="ARBA" id="ARBA00022753"/>
    </source>
</evidence>
<dbReference type="AlphaFoldDB" id="A0ABD0Z9K8"/>
<dbReference type="PANTHER" id="PTHR13364">
    <property type="entry name" value="DEFECTIVE SPERMATOGENESIS PROTEIN 39"/>
    <property type="match status" value="1"/>
</dbReference>
<organism evidence="7 8">
    <name type="scientific">Ranatra chinensis</name>
    <dbReference type="NCBI Taxonomy" id="642074"/>
    <lineage>
        <taxon>Eukaryota</taxon>
        <taxon>Metazoa</taxon>
        <taxon>Ecdysozoa</taxon>
        <taxon>Arthropoda</taxon>
        <taxon>Hexapoda</taxon>
        <taxon>Insecta</taxon>
        <taxon>Pterygota</taxon>
        <taxon>Neoptera</taxon>
        <taxon>Paraneoptera</taxon>
        <taxon>Hemiptera</taxon>
        <taxon>Heteroptera</taxon>
        <taxon>Panheteroptera</taxon>
        <taxon>Nepomorpha</taxon>
        <taxon>Nepidae</taxon>
        <taxon>Ranatrinae</taxon>
        <taxon>Ranatra</taxon>
    </lineage>
</organism>